<keyword evidence="1" id="KW-0418">Kinase</keyword>
<name>A0A0N1IUU0_9EURY</name>
<dbReference type="OrthoDB" id="26198at2157"/>
<dbReference type="AlphaFoldDB" id="A0A0N1IUU0"/>
<gene>
    <name evidence="1" type="ORF">AMR74_13715</name>
</gene>
<dbReference type="Gene3D" id="3.40.50.300">
    <property type="entry name" value="P-loop containing nucleotide triphosphate hydrolases"/>
    <property type="match status" value="1"/>
</dbReference>
<reference evidence="1 2" key="1">
    <citation type="submission" date="2015-08" db="EMBL/GenBank/DDBJ databases">
        <title>Genomes of Isolates from Cabo Rojo, PR.</title>
        <authorList>
            <person name="Sanchez-Nieves R.L."/>
            <person name="Montalvo-Rodriguez R."/>
        </authorList>
    </citation>
    <scope>NUCLEOTIDE SEQUENCE [LARGE SCALE GENOMIC DNA]</scope>
    <source>
        <strain evidence="1 2">5</strain>
    </source>
</reference>
<dbReference type="Proteomes" id="UP000037747">
    <property type="component" value="Unassembled WGS sequence"/>
</dbReference>
<proteinExistence type="predicted"/>
<evidence type="ECO:0000313" key="2">
    <source>
        <dbReference type="Proteomes" id="UP000037747"/>
    </source>
</evidence>
<dbReference type="InterPro" id="IPR027417">
    <property type="entry name" value="P-loop_NTPase"/>
</dbReference>
<organism evidence="1 2">
    <name type="scientific">Halorubrum tropicale</name>
    <dbReference type="NCBI Taxonomy" id="1765655"/>
    <lineage>
        <taxon>Archaea</taxon>
        <taxon>Methanobacteriati</taxon>
        <taxon>Methanobacteriota</taxon>
        <taxon>Stenosarchaea group</taxon>
        <taxon>Halobacteria</taxon>
        <taxon>Halobacteriales</taxon>
        <taxon>Haloferacaceae</taxon>
        <taxon>Halorubrum</taxon>
    </lineage>
</organism>
<comment type="caution">
    <text evidence="1">The sequence shown here is derived from an EMBL/GenBank/DDBJ whole genome shotgun (WGS) entry which is preliminary data.</text>
</comment>
<dbReference type="Pfam" id="PF13207">
    <property type="entry name" value="AAA_17"/>
    <property type="match status" value="1"/>
</dbReference>
<dbReference type="RefSeq" id="WP_053772622.1">
    <property type="nucleotide sequence ID" value="NZ_LIST01000006.1"/>
</dbReference>
<keyword evidence="1" id="KW-0808">Transferase</keyword>
<protein>
    <submittedName>
        <fullName evidence="1">Adenylate kinase</fullName>
    </submittedName>
</protein>
<keyword evidence="2" id="KW-1185">Reference proteome</keyword>
<accession>A0A0N1IUU0</accession>
<dbReference type="NCBIfam" id="NF003122">
    <property type="entry name" value="PRK04040.1"/>
    <property type="match status" value="1"/>
</dbReference>
<dbReference type="GO" id="GO:0016301">
    <property type="term" value="F:kinase activity"/>
    <property type="evidence" value="ECO:0007669"/>
    <property type="project" value="UniProtKB-KW"/>
</dbReference>
<dbReference type="PATRIC" id="fig|1705389.3.peg.1900"/>
<dbReference type="STRING" id="1765655.AMR74_13715"/>
<dbReference type="EMBL" id="LIST01000006">
    <property type="protein sequence ID" value="KOX95564.1"/>
    <property type="molecule type" value="Genomic_DNA"/>
</dbReference>
<evidence type="ECO:0000313" key="1">
    <source>
        <dbReference type="EMBL" id="KOX95564.1"/>
    </source>
</evidence>
<dbReference type="SUPFAM" id="SSF52540">
    <property type="entry name" value="P-loop containing nucleoside triphosphate hydrolases"/>
    <property type="match status" value="1"/>
</dbReference>
<sequence>MSVTLVSGVNGVGLSSVCQAVRRGLGDGYKLINFGDVMLEQAAAMGITTERAQLGTLSQTETRRLQRRAGEFVAEEAATTNVILSTHLAVETQTGYVQGLPVEVLEDVSPDAFVLVEAEPSTILKRRRESDRDLDGVTERQIDFEQDLNRSAALQYARDQNAPVRFVENEGAIGAAAESLADSL</sequence>